<protein>
    <submittedName>
        <fullName evidence="3">Uncharacterized protein</fullName>
    </submittedName>
</protein>
<dbReference type="EMBL" id="MPUH01001699">
    <property type="protein sequence ID" value="OMJ66510.1"/>
    <property type="molecule type" value="Genomic_DNA"/>
</dbReference>
<evidence type="ECO:0000313" key="3">
    <source>
        <dbReference type="EMBL" id="OMJ66510.1"/>
    </source>
</evidence>
<evidence type="ECO:0000256" key="2">
    <source>
        <dbReference type="SAM" id="MobiDB-lite"/>
    </source>
</evidence>
<proteinExistence type="predicted"/>
<dbReference type="AlphaFoldDB" id="A0A1R2AQ32"/>
<sequence length="316" mass="36542">MDTKKIEFFLKEIAVSLYTELSDDDKQCLGPDLESVLSLSPKATIDCLNELYDGLIDCKKAIKQVDFYKEFSENECYQKALQKLDNQIRNHIRCELQMKVFIDANEDKLSKALTQKNQILNANINVLDKVKEDNKTLKANLASKIAELEELKNNNLGNDEKQIADLKAKAQKNIERASEYEKMNLKLKQRWAQAKMELEIKNREYEKHRSEFMYLKKVIGASEDLRSVSKNTDKSDRGEKESYESKSGRTTRTPNKTIERSISPIPSSYNQRLIQNSKATQSTKRLEKSPLSKILKTNLSRYKSKSRIPIYANLKK</sequence>
<dbReference type="Proteomes" id="UP000187209">
    <property type="component" value="Unassembled WGS sequence"/>
</dbReference>
<feature type="compositionally biased region" description="Basic and acidic residues" evidence="2">
    <location>
        <begin position="227"/>
        <end position="247"/>
    </location>
</feature>
<gene>
    <name evidence="3" type="ORF">SteCoe_36612</name>
</gene>
<organism evidence="3 4">
    <name type="scientific">Stentor coeruleus</name>
    <dbReference type="NCBI Taxonomy" id="5963"/>
    <lineage>
        <taxon>Eukaryota</taxon>
        <taxon>Sar</taxon>
        <taxon>Alveolata</taxon>
        <taxon>Ciliophora</taxon>
        <taxon>Postciliodesmatophora</taxon>
        <taxon>Heterotrichea</taxon>
        <taxon>Heterotrichida</taxon>
        <taxon>Stentoridae</taxon>
        <taxon>Stentor</taxon>
    </lineage>
</organism>
<evidence type="ECO:0000256" key="1">
    <source>
        <dbReference type="SAM" id="Coils"/>
    </source>
</evidence>
<accession>A0A1R2AQ32</accession>
<feature type="region of interest" description="Disordered" evidence="2">
    <location>
        <begin position="227"/>
        <end position="289"/>
    </location>
</feature>
<name>A0A1R2AQ32_9CILI</name>
<feature type="compositionally biased region" description="Polar residues" evidence="2">
    <location>
        <begin position="264"/>
        <end position="283"/>
    </location>
</feature>
<comment type="caution">
    <text evidence="3">The sequence shown here is derived from an EMBL/GenBank/DDBJ whole genome shotgun (WGS) entry which is preliminary data.</text>
</comment>
<feature type="coiled-coil region" evidence="1">
    <location>
        <begin position="127"/>
        <end position="208"/>
    </location>
</feature>
<keyword evidence="1" id="KW-0175">Coiled coil</keyword>
<keyword evidence="4" id="KW-1185">Reference proteome</keyword>
<evidence type="ECO:0000313" key="4">
    <source>
        <dbReference type="Proteomes" id="UP000187209"/>
    </source>
</evidence>
<reference evidence="3 4" key="1">
    <citation type="submission" date="2016-11" db="EMBL/GenBank/DDBJ databases">
        <title>The macronuclear genome of Stentor coeruleus: a giant cell with tiny introns.</title>
        <authorList>
            <person name="Slabodnick M."/>
            <person name="Ruby J.G."/>
            <person name="Reiff S.B."/>
            <person name="Swart E.C."/>
            <person name="Gosai S."/>
            <person name="Prabakaran S."/>
            <person name="Witkowska E."/>
            <person name="Larue G.E."/>
            <person name="Fisher S."/>
            <person name="Freeman R.M."/>
            <person name="Gunawardena J."/>
            <person name="Chu W."/>
            <person name="Stover N.A."/>
            <person name="Gregory B.D."/>
            <person name="Nowacki M."/>
            <person name="Derisi J."/>
            <person name="Roy S.W."/>
            <person name="Marshall W.F."/>
            <person name="Sood P."/>
        </authorList>
    </citation>
    <scope>NUCLEOTIDE SEQUENCE [LARGE SCALE GENOMIC DNA]</scope>
    <source>
        <strain evidence="3">WM001</strain>
    </source>
</reference>